<feature type="chain" id="PRO_5039344506" description="NfeD-like C-terminal domain-containing protein" evidence="2">
    <location>
        <begin position="19"/>
        <end position="121"/>
    </location>
</feature>
<evidence type="ECO:0000256" key="2">
    <source>
        <dbReference type="SAM" id="SignalP"/>
    </source>
</evidence>
<keyword evidence="1" id="KW-0812">Transmembrane</keyword>
<dbReference type="Proteomes" id="UP000598146">
    <property type="component" value="Unassembled WGS sequence"/>
</dbReference>
<protein>
    <recommendedName>
        <fullName evidence="5">NfeD-like C-terminal domain-containing protein</fullName>
    </recommendedName>
</protein>
<dbReference type="AlphaFoldDB" id="A0A931C8B4"/>
<sequence length="121" mass="12139">MIKSANFWLALSTGTVGAVTAAAELSGADNPSVLTVALWCVTGAGLLTLALLNYVRMRSSPPERAAVSGFVRAGRVHGEVTGAQVADVPAAGVSGVAVVEHVAENGRVVGLRIGDGRSAGE</sequence>
<evidence type="ECO:0000313" key="3">
    <source>
        <dbReference type="EMBL" id="MBG0564049.1"/>
    </source>
</evidence>
<accession>A0A931C8B4</accession>
<evidence type="ECO:0000313" key="4">
    <source>
        <dbReference type="Proteomes" id="UP000598146"/>
    </source>
</evidence>
<organism evidence="3 4">
    <name type="scientific">Actinoplanes aureus</name>
    <dbReference type="NCBI Taxonomy" id="2792083"/>
    <lineage>
        <taxon>Bacteria</taxon>
        <taxon>Bacillati</taxon>
        <taxon>Actinomycetota</taxon>
        <taxon>Actinomycetes</taxon>
        <taxon>Micromonosporales</taxon>
        <taxon>Micromonosporaceae</taxon>
        <taxon>Actinoplanes</taxon>
    </lineage>
</organism>
<gene>
    <name evidence="3" type="ORF">I4J89_21640</name>
</gene>
<evidence type="ECO:0008006" key="5">
    <source>
        <dbReference type="Google" id="ProtNLM"/>
    </source>
</evidence>
<feature type="transmembrane region" description="Helical" evidence="1">
    <location>
        <begin position="32"/>
        <end position="55"/>
    </location>
</feature>
<proteinExistence type="predicted"/>
<dbReference type="EMBL" id="JADQTO010000010">
    <property type="protein sequence ID" value="MBG0564049.1"/>
    <property type="molecule type" value="Genomic_DNA"/>
</dbReference>
<name>A0A931C8B4_9ACTN</name>
<dbReference type="RefSeq" id="WP_196415842.1">
    <property type="nucleotide sequence ID" value="NZ_JADQTO010000010.1"/>
</dbReference>
<feature type="signal peptide" evidence="2">
    <location>
        <begin position="1"/>
        <end position="18"/>
    </location>
</feature>
<reference evidence="3" key="1">
    <citation type="submission" date="2020-11" db="EMBL/GenBank/DDBJ databases">
        <title>Isolation and identification of active actinomycetes.</title>
        <authorList>
            <person name="Sun X."/>
        </authorList>
    </citation>
    <scope>NUCLEOTIDE SEQUENCE</scope>
    <source>
        <strain evidence="3">NEAU-A11</strain>
    </source>
</reference>
<keyword evidence="2" id="KW-0732">Signal</keyword>
<keyword evidence="4" id="KW-1185">Reference proteome</keyword>
<comment type="caution">
    <text evidence="3">The sequence shown here is derived from an EMBL/GenBank/DDBJ whole genome shotgun (WGS) entry which is preliminary data.</text>
</comment>
<keyword evidence="1" id="KW-1133">Transmembrane helix</keyword>
<evidence type="ECO:0000256" key="1">
    <source>
        <dbReference type="SAM" id="Phobius"/>
    </source>
</evidence>
<keyword evidence="1" id="KW-0472">Membrane</keyword>